<dbReference type="PANTHER" id="PTHR32552:SF89">
    <property type="entry name" value="CATECHOLATE SIDEROPHORE RECEPTOR FIU"/>
    <property type="match status" value="1"/>
</dbReference>
<evidence type="ECO:0000256" key="8">
    <source>
        <dbReference type="ARBA" id="ARBA00023004"/>
    </source>
</evidence>
<evidence type="ECO:0000256" key="3">
    <source>
        <dbReference type="ARBA" id="ARBA00022448"/>
    </source>
</evidence>
<gene>
    <name evidence="18" type="ORF">RF679_18145</name>
</gene>
<evidence type="ECO:0000256" key="5">
    <source>
        <dbReference type="ARBA" id="ARBA00022496"/>
    </source>
</evidence>
<dbReference type="InterPro" id="IPR037066">
    <property type="entry name" value="Plug_dom_sf"/>
</dbReference>
<evidence type="ECO:0000256" key="9">
    <source>
        <dbReference type="ARBA" id="ARBA00023065"/>
    </source>
</evidence>
<dbReference type="PANTHER" id="PTHR32552">
    <property type="entry name" value="FERRICHROME IRON RECEPTOR-RELATED"/>
    <property type="match status" value="1"/>
</dbReference>
<feature type="chain" id="PRO_5046134295" evidence="15">
    <location>
        <begin position="28"/>
        <end position="796"/>
    </location>
</feature>
<evidence type="ECO:0000256" key="7">
    <source>
        <dbReference type="ARBA" id="ARBA00022729"/>
    </source>
</evidence>
<keyword evidence="6" id="KW-0812">Transmembrane</keyword>
<accession>A0ABY9RI50</accession>
<feature type="domain" description="TonB-dependent receptor-like beta-barrel" evidence="16">
    <location>
        <begin position="275"/>
        <end position="760"/>
    </location>
</feature>
<dbReference type="Pfam" id="PF00593">
    <property type="entry name" value="TonB_dep_Rec_b-barrel"/>
    <property type="match status" value="1"/>
</dbReference>
<evidence type="ECO:0000313" key="19">
    <source>
        <dbReference type="Proteomes" id="UP001181355"/>
    </source>
</evidence>
<reference evidence="18" key="1">
    <citation type="submission" date="2023-09" db="EMBL/GenBank/DDBJ databases">
        <title>Undibacterium sp. 20NA77.5 isolated from freshwater.</title>
        <authorList>
            <person name="Le V."/>
            <person name="Ko S.-R."/>
            <person name="Ahn C.-Y."/>
            <person name="Oh H.-M."/>
        </authorList>
    </citation>
    <scope>NUCLEOTIDE SEQUENCE</scope>
    <source>
        <strain evidence="18">20NA77.5</strain>
    </source>
</reference>
<dbReference type="RefSeq" id="WP_309482031.1">
    <property type="nucleotide sequence ID" value="NZ_CP133720.1"/>
</dbReference>
<evidence type="ECO:0000313" key="18">
    <source>
        <dbReference type="EMBL" id="WMW80539.1"/>
    </source>
</evidence>
<evidence type="ECO:0000256" key="1">
    <source>
        <dbReference type="ARBA" id="ARBA00004571"/>
    </source>
</evidence>
<keyword evidence="19" id="KW-1185">Reference proteome</keyword>
<dbReference type="SUPFAM" id="SSF56935">
    <property type="entry name" value="Porins"/>
    <property type="match status" value="1"/>
</dbReference>
<feature type="domain" description="TonB-dependent receptor plug" evidence="17">
    <location>
        <begin position="64"/>
        <end position="169"/>
    </location>
</feature>
<comment type="similarity">
    <text evidence="2 14">Belongs to the TonB-dependent receptor family.</text>
</comment>
<dbReference type="Gene3D" id="2.40.170.20">
    <property type="entry name" value="TonB-dependent receptor, beta-barrel domain"/>
    <property type="match status" value="1"/>
</dbReference>
<evidence type="ECO:0000256" key="10">
    <source>
        <dbReference type="ARBA" id="ARBA00023077"/>
    </source>
</evidence>
<feature type="signal peptide" evidence="15">
    <location>
        <begin position="1"/>
        <end position="27"/>
    </location>
</feature>
<keyword evidence="8" id="KW-0408">Iron</keyword>
<evidence type="ECO:0000256" key="13">
    <source>
        <dbReference type="ARBA" id="ARBA00023237"/>
    </source>
</evidence>
<name>A0ABY9RI50_9BURK</name>
<protein>
    <submittedName>
        <fullName evidence="18">TonB-dependent receptor</fullName>
    </submittedName>
</protein>
<keyword evidence="12 18" id="KW-0675">Receptor</keyword>
<dbReference type="Gene3D" id="2.170.130.10">
    <property type="entry name" value="TonB-dependent receptor, plug domain"/>
    <property type="match status" value="1"/>
</dbReference>
<keyword evidence="10 14" id="KW-0798">TonB box</keyword>
<keyword evidence="5" id="KW-0410">Iron transport</keyword>
<dbReference type="EMBL" id="CP133720">
    <property type="protein sequence ID" value="WMW80539.1"/>
    <property type="molecule type" value="Genomic_DNA"/>
</dbReference>
<dbReference type="InterPro" id="IPR036942">
    <property type="entry name" value="Beta-barrel_TonB_sf"/>
</dbReference>
<keyword evidence="11 14" id="KW-0472">Membrane</keyword>
<keyword evidence="7 15" id="KW-0732">Signal</keyword>
<comment type="subcellular location">
    <subcellularLocation>
        <location evidence="1">Cell outer membrane</location>
        <topology evidence="1">Multi-pass membrane protein</topology>
    </subcellularLocation>
</comment>
<evidence type="ECO:0000256" key="12">
    <source>
        <dbReference type="ARBA" id="ARBA00023170"/>
    </source>
</evidence>
<keyword evidence="4" id="KW-1134">Transmembrane beta strand</keyword>
<organism evidence="18 19">
    <name type="scientific">Undibacterium cyanobacteriorum</name>
    <dbReference type="NCBI Taxonomy" id="3073561"/>
    <lineage>
        <taxon>Bacteria</taxon>
        <taxon>Pseudomonadati</taxon>
        <taxon>Pseudomonadota</taxon>
        <taxon>Betaproteobacteria</taxon>
        <taxon>Burkholderiales</taxon>
        <taxon>Oxalobacteraceae</taxon>
        <taxon>Undibacterium</taxon>
    </lineage>
</organism>
<evidence type="ECO:0000256" key="14">
    <source>
        <dbReference type="RuleBase" id="RU003357"/>
    </source>
</evidence>
<evidence type="ECO:0000256" key="6">
    <source>
        <dbReference type="ARBA" id="ARBA00022692"/>
    </source>
</evidence>
<dbReference type="InterPro" id="IPR012910">
    <property type="entry name" value="Plug_dom"/>
</dbReference>
<proteinExistence type="inferred from homology"/>
<keyword evidence="3" id="KW-0813">Transport</keyword>
<dbReference type="Proteomes" id="UP001181355">
    <property type="component" value="Chromosome"/>
</dbReference>
<dbReference type="InterPro" id="IPR000531">
    <property type="entry name" value="Beta-barrel_TonB"/>
</dbReference>
<dbReference type="InterPro" id="IPR039426">
    <property type="entry name" value="TonB-dep_rcpt-like"/>
</dbReference>
<sequence length="796" mass="88780">MPMRRRHLVLYQMLMCCWIGAGADAFAQHASSSDEVKSDEPTAPPTVQTPAVLIQAQKSRSSLSLSGPAIQAQLPGLNPLKAFHQLPGVTFQSADPWGNNEQNFSLFIHGFGAQQLGYTLDGVPLGDQQYGNYNGLSPQRAVISENVRNVVLNAGAGDLATASSSNLGGTLEFYSSDPSPRSAWTYAQSIGSYAASRSFVRYDSGELDDQAFYVSASRLRARAWDFDAVQGGEHLNAKWVKHNGASKVTAYYSYSDKTEPNEDGVLNGVRERFVPYTRPVTYPDFALALNYVNERGQPPLQDGANYRNYFGVAQRRDHLAYVKFERELGDGAAWSQQIYAHADDGLGAVAGPIGVAGLPDLFKVYFPNAELKQSFGGSGYAVRTTEYRIRRFGLISQWLQKIEQHQWMASLWLEHNRSDADRRWYALEVNRPITPYQTPRDPKITQYESEIDNKLVQFSLQDEWQIHPQLKLQAGWKSSLQFADGRFPVQPKFGAINGGSSALPEGRIVTKQWWLPQFGGVWQMNAEQQLYFNLQKNLRQFVTYGAVGLSPWSLNSQAAFDLFKRSVKPETAKTLEAGWRVRSRLSDQTAATTGLEQVEAQLTTYLVQFNDRLLQISPSPVISSIVNGNPILTNVGAVKTQGVDLALQLNWKSGWSLSNNLSYNSSVYQDDYLNGTTPVVTKGQQVPASPQWMNKSRLAFRHADWEWQVDSDYVGRRFTTFTNDLSVPSYHLLGMGMQYRLTTLIGAKSDHYLSLHVSNLTNQQGSSTLQVGAPSGSYVSFPIPPRQWFLSLRGSF</sequence>
<dbReference type="Pfam" id="PF07715">
    <property type="entry name" value="Plug"/>
    <property type="match status" value="1"/>
</dbReference>
<evidence type="ECO:0000256" key="11">
    <source>
        <dbReference type="ARBA" id="ARBA00023136"/>
    </source>
</evidence>
<keyword evidence="13" id="KW-0998">Cell outer membrane</keyword>
<evidence type="ECO:0000256" key="2">
    <source>
        <dbReference type="ARBA" id="ARBA00009810"/>
    </source>
</evidence>
<evidence type="ECO:0000256" key="15">
    <source>
        <dbReference type="SAM" id="SignalP"/>
    </source>
</evidence>
<evidence type="ECO:0000259" key="16">
    <source>
        <dbReference type="Pfam" id="PF00593"/>
    </source>
</evidence>
<evidence type="ECO:0000259" key="17">
    <source>
        <dbReference type="Pfam" id="PF07715"/>
    </source>
</evidence>
<keyword evidence="9" id="KW-0406">Ion transport</keyword>
<evidence type="ECO:0000256" key="4">
    <source>
        <dbReference type="ARBA" id="ARBA00022452"/>
    </source>
</evidence>